<reference evidence="2 3" key="1">
    <citation type="submission" date="2018-04" db="EMBL/GenBank/DDBJ databases">
        <title>Complete genome uncultured novel isolate.</title>
        <authorList>
            <person name="Merlino G."/>
        </authorList>
    </citation>
    <scope>NUCLEOTIDE SEQUENCE [LARGE SCALE GENOMIC DNA]</scope>
    <source>
        <strain evidence="3">R1DC9</strain>
    </source>
</reference>
<gene>
    <name evidence="2" type="ORF">DCC35_09785</name>
</gene>
<dbReference type="InterPro" id="IPR011110">
    <property type="entry name" value="Reg_prop"/>
</dbReference>
<dbReference type="KEGG" id="fpf:DCC35_09785"/>
<dbReference type="GO" id="GO:0000155">
    <property type="term" value="F:phosphorelay sensor kinase activity"/>
    <property type="evidence" value="ECO:0007669"/>
    <property type="project" value="TreeGrafter"/>
</dbReference>
<keyword evidence="3" id="KW-1185">Reference proteome</keyword>
<dbReference type="OrthoDB" id="799853at2"/>
<evidence type="ECO:0008006" key="4">
    <source>
        <dbReference type="Google" id="ProtNLM"/>
    </source>
</evidence>
<dbReference type="SUPFAM" id="SSF63829">
    <property type="entry name" value="Calcium-dependent phosphotriesterase"/>
    <property type="match status" value="1"/>
</dbReference>
<proteinExistence type="predicted"/>
<dbReference type="RefSeq" id="WP_137090600.1">
    <property type="nucleotide sequence ID" value="NZ_CP028923.1"/>
</dbReference>
<dbReference type="PANTHER" id="PTHR43547:SF2">
    <property type="entry name" value="HYBRID SIGNAL TRANSDUCTION HISTIDINE KINASE C"/>
    <property type="match status" value="1"/>
</dbReference>
<accession>A0A4D7K2A2</accession>
<organism evidence="2 3">
    <name type="scientific">Mangrovivirga cuniculi</name>
    <dbReference type="NCBI Taxonomy" id="2715131"/>
    <lineage>
        <taxon>Bacteria</taxon>
        <taxon>Pseudomonadati</taxon>
        <taxon>Bacteroidota</taxon>
        <taxon>Cytophagia</taxon>
        <taxon>Cytophagales</taxon>
        <taxon>Mangrovivirgaceae</taxon>
        <taxon>Mangrovivirga</taxon>
    </lineage>
</organism>
<dbReference type="AlphaFoldDB" id="A0A4D7K2A2"/>
<evidence type="ECO:0000313" key="2">
    <source>
        <dbReference type="EMBL" id="QCK15014.1"/>
    </source>
</evidence>
<dbReference type="Gene3D" id="2.130.10.10">
    <property type="entry name" value="YVTN repeat-like/Quinoprotein amine dehydrogenase"/>
    <property type="match status" value="2"/>
</dbReference>
<dbReference type="PANTHER" id="PTHR43547">
    <property type="entry name" value="TWO-COMPONENT HISTIDINE KINASE"/>
    <property type="match status" value="1"/>
</dbReference>
<dbReference type="EMBL" id="CP028923">
    <property type="protein sequence ID" value="QCK15014.1"/>
    <property type="molecule type" value="Genomic_DNA"/>
</dbReference>
<sequence>MNFKLLPQIFFALILSIIPLRSQDNNGSDLPSYFSLLNYQADIWNSDNGLPNNSIRDIIQDENGFLWFATYNGLCKFDGYDIELFNFSTHASIKSSGFLSLYYSNTDSSLWIGTNGQGLLKYENDTFQSFIPEDVSNGVITSISDFGKEFMLGTREGVLFFNKTTGEYRNVDHPEIAKVTVTDTYVLGNNVFITTLANGVFHFDQSMNLLNNYLPSIEWNAVYGISNGSVMFGGTDGLYTLRDESLSKYNQNDLPGNEVTYIFEDVGGKIFIGTDAGVAILDGSSGYYVGENIGLKTGVIEVIIEDFEGNYWFGTNDQGLIRFKRGNFINITKYQGYLQIVYML</sequence>
<name>A0A4D7K2A2_9BACT</name>
<dbReference type="Pfam" id="PF07494">
    <property type="entry name" value="Reg_prop"/>
    <property type="match status" value="1"/>
</dbReference>
<dbReference type="Proteomes" id="UP000298616">
    <property type="component" value="Chromosome"/>
</dbReference>
<evidence type="ECO:0000256" key="1">
    <source>
        <dbReference type="ARBA" id="ARBA00022553"/>
    </source>
</evidence>
<protein>
    <recommendedName>
        <fullName evidence="4">Two component regulator propeller</fullName>
    </recommendedName>
</protein>
<keyword evidence="1" id="KW-0597">Phosphoprotein</keyword>
<evidence type="ECO:0000313" key="3">
    <source>
        <dbReference type="Proteomes" id="UP000298616"/>
    </source>
</evidence>
<dbReference type="InterPro" id="IPR015943">
    <property type="entry name" value="WD40/YVTN_repeat-like_dom_sf"/>
</dbReference>